<dbReference type="InterPro" id="IPR036291">
    <property type="entry name" value="NAD(P)-bd_dom_sf"/>
</dbReference>
<feature type="domain" description="Alanine dehydrogenase/pyridine nucleotide transhydrogenase NAD(H)-binding" evidence="1">
    <location>
        <begin position="144"/>
        <end position="192"/>
    </location>
</feature>
<dbReference type="OrthoDB" id="5418995at2"/>
<dbReference type="HOGENOM" id="CLU_089249_0_0_9"/>
<dbReference type="NCBIfam" id="TIGR03911">
    <property type="entry name" value="pyrrolys_PylD"/>
    <property type="match status" value="1"/>
</dbReference>
<evidence type="ECO:0000313" key="4">
    <source>
        <dbReference type="Proteomes" id="UP000005262"/>
    </source>
</evidence>
<evidence type="ECO:0000313" key="3">
    <source>
        <dbReference type="EMBL" id="AFQ43574.1"/>
    </source>
</evidence>
<proteinExistence type="predicted"/>
<dbReference type="KEGG" id="dmi:Desmer_1594"/>
<keyword evidence="4" id="KW-1185">Reference proteome</keyword>
<accession>J7ITT4</accession>
<organism evidence="3 4">
    <name type="scientific">Desulfosporosinus meridiei (strain ATCC BAA-275 / DSM 13257 / KCTC 12902 / NCIMB 13706 / S10)</name>
    <dbReference type="NCBI Taxonomy" id="768704"/>
    <lineage>
        <taxon>Bacteria</taxon>
        <taxon>Bacillati</taxon>
        <taxon>Bacillota</taxon>
        <taxon>Clostridia</taxon>
        <taxon>Eubacteriales</taxon>
        <taxon>Desulfitobacteriaceae</taxon>
        <taxon>Desulfosporosinus</taxon>
    </lineage>
</organism>
<dbReference type="Pfam" id="PF01262">
    <property type="entry name" value="AlaDh_PNT_C"/>
    <property type="match status" value="1"/>
</dbReference>
<dbReference type="AlphaFoldDB" id="J7ITT4"/>
<dbReference type="Gene3D" id="3.40.50.12150">
    <property type="match status" value="1"/>
</dbReference>
<dbReference type="SUPFAM" id="SSF51735">
    <property type="entry name" value="NAD(P)-binding Rossmann-fold domains"/>
    <property type="match status" value="1"/>
</dbReference>
<dbReference type="Proteomes" id="UP000005262">
    <property type="component" value="Chromosome"/>
</dbReference>
<reference evidence="3 4" key="1">
    <citation type="journal article" date="2012" name="J. Bacteriol.">
        <title>Complete genome sequences of Desulfosporosinus orientis DSM765T, Desulfosporosinus youngiae DSM17734T, Desulfosporosinus meridiei DSM13257T, and Desulfosporosinus acidiphilus DSM22704T.</title>
        <authorList>
            <person name="Pester M."/>
            <person name="Brambilla E."/>
            <person name="Alazard D."/>
            <person name="Rattei T."/>
            <person name="Weinmaier T."/>
            <person name="Han J."/>
            <person name="Lucas S."/>
            <person name="Lapidus A."/>
            <person name="Cheng J.F."/>
            <person name="Goodwin L."/>
            <person name="Pitluck S."/>
            <person name="Peters L."/>
            <person name="Ovchinnikova G."/>
            <person name="Teshima H."/>
            <person name="Detter J.C."/>
            <person name="Han C.S."/>
            <person name="Tapia R."/>
            <person name="Land M.L."/>
            <person name="Hauser L."/>
            <person name="Kyrpides N.C."/>
            <person name="Ivanova N.N."/>
            <person name="Pagani I."/>
            <person name="Huntmann M."/>
            <person name="Wei C.L."/>
            <person name="Davenport K.W."/>
            <person name="Daligault H."/>
            <person name="Chain P.S."/>
            <person name="Chen A."/>
            <person name="Mavromatis K."/>
            <person name="Markowitz V."/>
            <person name="Szeto E."/>
            <person name="Mikhailova N."/>
            <person name="Pati A."/>
            <person name="Wagner M."/>
            <person name="Woyke T."/>
            <person name="Ollivier B."/>
            <person name="Klenk H.P."/>
            <person name="Spring S."/>
            <person name="Loy A."/>
        </authorList>
    </citation>
    <scope>NUCLEOTIDE SEQUENCE [LARGE SCALE GENOMIC DNA]</scope>
    <source>
        <strain evidence="4">ATCC BAA-275 / DSM 13257 / NCIMB 13706 / S10</strain>
    </source>
</reference>
<evidence type="ECO:0000259" key="1">
    <source>
        <dbReference type="Pfam" id="PF01262"/>
    </source>
</evidence>
<gene>
    <name evidence="3" type="ordered locus">Desmer_1594</name>
</gene>
<dbReference type="Pfam" id="PF21455">
    <property type="entry name" value="PylD_N"/>
    <property type="match status" value="1"/>
</dbReference>
<name>J7ITT4_DESMD</name>
<evidence type="ECO:0000259" key="2">
    <source>
        <dbReference type="Pfam" id="PF21455"/>
    </source>
</evidence>
<dbReference type="InterPro" id="IPR007698">
    <property type="entry name" value="AlaDH/PNT_NAD(H)-bd"/>
</dbReference>
<dbReference type="eggNOG" id="COG0373">
    <property type="taxonomic scope" value="Bacteria"/>
</dbReference>
<reference evidence="4" key="2">
    <citation type="submission" date="2012-08" db="EMBL/GenBank/DDBJ databases">
        <title>Finished genome of Desulfosporosinus meridiei DSM 13257.</title>
        <authorList>
            <person name="Huntemann M."/>
            <person name="Wei C.-L."/>
            <person name="Han J."/>
            <person name="Detter J.C."/>
            <person name="Han C."/>
            <person name="Davenport K."/>
            <person name="Daligault H."/>
            <person name="Erkkila T."/>
            <person name="Gu W."/>
            <person name="Munk A.C.C."/>
            <person name="Teshima H."/>
            <person name="Xu Y."/>
            <person name="Chain P."/>
            <person name="Tapia R."/>
            <person name="Chen A."/>
            <person name="Krypides N."/>
            <person name="Mavromatis K."/>
            <person name="Markowitz V."/>
            <person name="Szeto E."/>
            <person name="Ivanova N."/>
            <person name="Mikhailova N."/>
            <person name="Ovchinnikova G."/>
            <person name="Pagani I."/>
            <person name="Pati A."/>
            <person name="Goodwin L."/>
            <person name="Peters L."/>
            <person name="Pitluck S."/>
            <person name="Woyke T."/>
            <person name="Pester M."/>
            <person name="Spring S."/>
            <person name="Ollivier B."/>
            <person name="Rattei T."/>
            <person name="Klenk H.-P."/>
            <person name="Wagner M."/>
            <person name="Loy A."/>
        </authorList>
    </citation>
    <scope>NUCLEOTIDE SEQUENCE [LARGE SCALE GENOMIC DNA]</scope>
    <source>
        <strain evidence="4">ATCC BAA-275 / DSM 13257 / NCIMB 13706 / S10</strain>
    </source>
</reference>
<protein>
    <submittedName>
        <fullName evidence="3">Pyrrolysine biosynthesis protein PylD</fullName>
    </submittedName>
</protein>
<sequence length="277" mass="29513">MTRLKHEDVVEIPTTLEDYDQQLIDKTGCSLKELAARAAGLQANIEVNQLQLKVAVIPMSCGQGIIEGFAESVTGIISYLGFKALTTKSWDAGGVAEAIQEGAEVLFMADDERFVAVNVRTGKVSDNGDATGRGYAVGLERMSNGLEGKKVLVIGAGPVGVGAAIALAGFRAEVGVYDIVSASSERLQENLRRLGYRVTIETDLNAALNHYQNIVDACPAENIILLEHITENTRIAAPGIPLGVQADGLKKVSTRLLHDPLHIGVGTMMFDVLIDSL</sequence>
<dbReference type="InterPro" id="IPR023914">
    <property type="entry name" value="Pyrrolys_PylD"/>
</dbReference>
<dbReference type="EMBL" id="CP003629">
    <property type="protein sequence ID" value="AFQ43574.1"/>
    <property type="molecule type" value="Genomic_DNA"/>
</dbReference>
<dbReference type="RefSeq" id="WP_014902493.1">
    <property type="nucleotide sequence ID" value="NC_018515.1"/>
</dbReference>
<dbReference type="Gene3D" id="3.40.50.720">
    <property type="entry name" value="NAD(P)-binding Rossmann-like Domain"/>
    <property type="match status" value="1"/>
</dbReference>
<dbReference type="InterPro" id="IPR048757">
    <property type="entry name" value="PylD_N"/>
</dbReference>
<feature type="domain" description="Pyrrolysine biosynthesis protein PylD N-terminal" evidence="2">
    <location>
        <begin position="11"/>
        <end position="125"/>
    </location>
</feature>
<dbReference type="STRING" id="768704.Desmer_1594"/>